<dbReference type="AlphaFoldDB" id="A0A9P6RS10"/>
<evidence type="ECO:0000256" key="1">
    <source>
        <dbReference type="SAM" id="MobiDB-lite"/>
    </source>
</evidence>
<comment type="caution">
    <text evidence="2">The sequence shown here is derived from an EMBL/GenBank/DDBJ whole genome shotgun (WGS) entry which is preliminary data.</text>
</comment>
<sequence length="289" mass="32499">MDGRLQELYSAFCTAEKAWIRDLSTTTTTTTTTTAALQDCSLHYGEVAFVLAGLKPCVLIQLPTEDLTRSLYHKVLASYWTQLPAYQYHRHQEPGQEREQGQEQAQGHEHGTHHPILGLECRLITHPVRTPEMPLQGCVLLWSHTTVRSHAQAQRIQRGIDLLFHHNTATAAASDQEEVEISDTDLAILLDIPGRLPTTAAEMHRMIEVSYWHTPTLQQQQQQQLSVSHVQPPLPPPPAPSEPTLLTAFAAQPDQIPAIQVHFRRYSDTVRDMFGIQLKLHIQSIADIA</sequence>
<dbReference type="EMBL" id="JAAAIP010000118">
    <property type="protein sequence ID" value="KAG0325290.1"/>
    <property type="molecule type" value="Genomic_DNA"/>
</dbReference>
<name>A0A9P6RS10_9FUNG</name>
<organism evidence="2 3">
    <name type="scientific">Dissophora globulifera</name>
    <dbReference type="NCBI Taxonomy" id="979702"/>
    <lineage>
        <taxon>Eukaryota</taxon>
        <taxon>Fungi</taxon>
        <taxon>Fungi incertae sedis</taxon>
        <taxon>Mucoromycota</taxon>
        <taxon>Mortierellomycotina</taxon>
        <taxon>Mortierellomycetes</taxon>
        <taxon>Mortierellales</taxon>
        <taxon>Mortierellaceae</taxon>
        <taxon>Dissophora</taxon>
    </lineage>
</organism>
<keyword evidence="3" id="KW-1185">Reference proteome</keyword>
<feature type="region of interest" description="Disordered" evidence="1">
    <location>
        <begin position="91"/>
        <end position="112"/>
    </location>
</feature>
<evidence type="ECO:0000313" key="2">
    <source>
        <dbReference type="EMBL" id="KAG0325290.1"/>
    </source>
</evidence>
<gene>
    <name evidence="2" type="ORF">BGZ99_000806</name>
</gene>
<evidence type="ECO:0000313" key="3">
    <source>
        <dbReference type="Proteomes" id="UP000738325"/>
    </source>
</evidence>
<dbReference type="Proteomes" id="UP000738325">
    <property type="component" value="Unassembled WGS sequence"/>
</dbReference>
<reference evidence="2" key="1">
    <citation type="journal article" date="2020" name="Fungal Divers.">
        <title>Resolving the Mortierellaceae phylogeny through synthesis of multi-gene phylogenetics and phylogenomics.</title>
        <authorList>
            <person name="Vandepol N."/>
            <person name="Liber J."/>
            <person name="Desiro A."/>
            <person name="Na H."/>
            <person name="Kennedy M."/>
            <person name="Barry K."/>
            <person name="Grigoriev I.V."/>
            <person name="Miller A.N."/>
            <person name="O'Donnell K."/>
            <person name="Stajich J.E."/>
            <person name="Bonito G."/>
        </authorList>
    </citation>
    <scope>NUCLEOTIDE SEQUENCE</scope>
    <source>
        <strain evidence="2">REB-010B</strain>
    </source>
</reference>
<accession>A0A9P6RS10</accession>
<dbReference type="OrthoDB" id="61900at2759"/>
<proteinExistence type="predicted"/>
<protein>
    <submittedName>
        <fullName evidence="2">Uncharacterized protein</fullName>
    </submittedName>
</protein>